<reference evidence="2 3" key="1">
    <citation type="journal article" date="2013" name="PLoS Genet.">
        <title>The genome and development-dependent transcriptomes of Pyronema confluens: a window into fungal evolution.</title>
        <authorList>
            <person name="Traeger S."/>
            <person name="Altegoer F."/>
            <person name="Freitag M."/>
            <person name="Gabaldon T."/>
            <person name="Kempken F."/>
            <person name="Kumar A."/>
            <person name="Marcet-Houben M."/>
            <person name="Poggeler S."/>
            <person name="Stajich J.E."/>
            <person name="Nowrousian M."/>
        </authorList>
    </citation>
    <scope>NUCLEOTIDE SEQUENCE [LARGE SCALE GENOMIC DNA]</scope>
    <source>
        <strain evidence="3">CBS 100304</strain>
        <tissue evidence="2">Vegetative mycelium</tissue>
    </source>
</reference>
<dbReference type="Proteomes" id="UP000018144">
    <property type="component" value="Unassembled WGS sequence"/>
</dbReference>
<sequence length="565" mass="60545">MAEPDNLQEVLTHLQILATQGPPESFPPLRVDDPTPAPTTEATAEANGEANGEVNGEGTNTATSASPAPIEPIDAPVYLHPDSRLLDAFTLKLSEKTIPPLLPLLIPASVSALQQVHDGHQSITNLLTRLIRNIPVQNLSSYAPPALVQVCLDSPVAVVQLLGAEVVGKFMGGDEGSLANEEWRQVLKKTVEVALRGHHSAPATRAGQVLAELLVRDAESKERRLWGAVFEDVAMTGMMRELTSTGEPRVMSTAQGRLLGMLGKLAGVDFGALTKGEDWGLIGYAATKMLDGNCGGDVVMHMLLINFLGTILSLSKPGEGFTAPYEFLKTTGRIESCFKLATEPAEDIDNLLLKTPASEFIAALLALFPEALTKEEIKKILSSAAADFDAPNPASLLLLRSLPPAALVPAPRIPLTPPEAEWLTTLSIILQHKTVYDSYLQQNLQLWELVTKYSSTPALPEAAMAALEVVEKVVGKEWGVQELLNAPGVLGMLSEVPRGFVSSRAGADSGGSAYMVARKRWEVAGTVKDRLPQGQWREKLEERVRRGVMDTGMGEGVEVATMGSS</sequence>
<evidence type="ECO:0000313" key="2">
    <source>
        <dbReference type="EMBL" id="CCX12863.1"/>
    </source>
</evidence>
<name>U4L7V1_PYROM</name>
<feature type="region of interest" description="Disordered" evidence="1">
    <location>
        <begin position="17"/>
        <end position="69"/>
    </location>
</feature>
<dbReference type="EMBL" id="HF935725">
    <property type="protein sequence ID" value="CCX12863.1"/>
    <property type="molecule type" value="Genomic_DNA"/>
</dbReference>
<evidence type="ECO:0000256" key="1">
    <source>
        <dbReference type="SAM" id="MobiDB-lite"/>
    </source>
</evidence>
<evidence type="ECO:0000313" key="3">
    <source>
        <dbReference type="Proteomes" id="UP000018144"/>
    </source>
</evidence>
<proteinExistence type="predicted"/>
<dbReference type="OrthoDB" id="4538483at2759"/>
<organism evidence="2 3">
    <name type="scientific">Pyronema omphalodes (strain CBS 100304)</name>
    <name type="common">Pyronema confluens</name>
    <dbReference type="NCBI Taxonomy" id="1076935"/>
    <lineage>
        <taxon>Eukaryota</taxon>
        <taxon>Fungi</taxon>
        <taxon>Dikarya</taxon>
        <taxon>Ascomycota</taxon>
        <taxon>Pezizomycotina</taxon>
        <taxon>Pezizomycetes</taxon>
        <taxon>Pezizales</taxon>
        <taxon>Pyronemataceae</taxon>
        <taxon>Pyronema</taxon>
    </lineage>
</organism>
<dbReference type="eggNOG" id="ENOG502S03U">
    <property type="taxonomic scope" value="Eukaryota"/>
</dbReference>
<keyword evidence="3" id="KW-1185">Reference proteome</keyword>
<feature type="compositionally biased region" description="Low complexity" evidence="1">
    <location>
        <begin position="38"/>
        <end position="63"/>
    </location>
</feature>
<evidence type="ECO:0008006" key="4">
    <source>
        <dbReference type="Google" id="ProtNLM"/>
    </source>
</evidence>
<accession>U4L7V1</accession>
<protein>
    <recommendedName>
        <fullName evidence="4">DNA mismatch repair protein HSM3 N-terminal domain-containing protein</fullName>
    </recommendedName>
</protein>
<dbReference type="STRING" id="1076935.U4L7V1"/>
<dbReference type="AlphaFoldDB" id="U4L7V1"/>
<gene>
    <name evidence="2" type="ORF">PCON_12457</name>
</gene>